<feature type="transmembrane region" description="Helical" evidence="1">
    <location>
        <begin position="486"/>
        <end position="508"/>
    </location>
</feature>
<protein>
    <submittedName>
        <fullName evidence="2">GPI-anchor transamidase subunit GAA1</fullName>
    </submittedName>
</protein>
<keyword evidence="1" id="KW-0472">Membrane</keyword>
<dbReference type="PANTHER" id="PTHR13304">
    <property type="entry name" value="GLYCOSYLPHOSPHATIDYLINOSITOL ANCHOR ATTACHMENT 1 PROTEIN"/>
    <property type="match status" value="1"/>
</dbReference>
<feature type="transmembrane region" description="Helical" evidence="1">
    <location>
        <begin position="528"/>
        <end position="554"/>
    </location>
</feature>
<keyword evidence="1" id="KW-1133">Transmembrane helix</keyword>
<feature type="transmembrane region" description="Helical" evidence="1">
    <location>
        <begin position="446"/>
        <end position="465"/>
    </location>
</feature>
<proteinExistence type="predicted"/>
<comment type="caution">
    <text evidence="2">The sequence shown here is derived from an EMBL/GenBank/DDBJ whole genome shotgun (WGS) entry which is preliminary data.</text>
</comment>
<dbReference type="Pfam" id="PF04114">
    <property type="entry name" value="Gaa1"/>
    <property type="match status" value="1"/>
</dbReference>
<dbReference type="InterPro" id="IPR007246">
    <property type="entry name" value="Gaa1"/>
</dbReference>
<evidence type="ECO:0000313" key="2">
    <source>
        <dbReference type="EMBL" id="KAF4121598.1"/>
    </source>
</evidence>
<feature type="transmembrane region" description="Helical" evidence="1">
    <location>
        <begin position="356"/>
        <end position="375"/>
    </location>
</feature>
<dbReference type="Proteomes" id="UP000749293">
    <property type="component" value="Unassembled WGS sequence"/>
</dbReference>
<dbReference type="AlphaFoldDB" id="A0A9P4YR62"/>
<dbReference type="PIRSF" id="PIRSF036762">
    <property type="entry name" value="GAA1"/>
    <property type="match status" value="1"/>
</dbReference>
<accession>A0A9P4YR62</accession>
<dbReference type="PANTHER" id="PTHR13304:SF0">
    <property type="entry name" value="GLYCOSYLPHOSPHATIDYLINOSITOL ANCHOR ATTACHMENT 1 PROTEIN"/>
    <property type="match status" value="1"/>
</dbReference>
<feature type="transmembrane region" description="Helical" evidence="1">
    <location>
        <begin position="12"/>
        <end position="33"/>
    </location>
</feature>
<evidence type="ECO:0000313" key="3">
    <source>
        <dbReference type="Proteomes" id="UP000749293"/>
    </source>
</evidence>
<dbReference type="FunFam" id="3.40.630.10:FF:000121">
    <property type="entry name" value="GPI transamidase component (GAA1), putative"/>
    <property type="match status" value="1"/>
</dbReference>
<dbReference type="OrthoDB" id="445301at2759"/>
<dbReference type="GO" id="GO:0042765">
    <property type="term" value="C:GPI-anchor transamidase complex"/>
    <property type="evidence" value="ECO:0007669"/>
    <property type="project" value="InterPro"/>
</dbReference>
<evidence type="ECO:0000256" key="1">
    <source>
        <dbReference type="SAM" id="Phobius"/>
    </source>
</evidence>
<keyword evidence="1" id="KW-0812">Transmembrane</keyword>
<name>A0A9P4YR62_9HYPO</name>
<keyword evidence="3" id="KW-1185">Reference proteome</keyword>
<feature type="transmembrane region" description="Helical" evidence="1">
    <location>
        <begin position="566"/>
        <end position="591"/>
    </location>
</feature>
<organism evidence="2 3">
    <name type="scientific">Geosmithia morbida</name>
    <dbReference type="NCBI Taxonomy" id="1094350"/>
    <lineage>
        <taxon>Eukaryota</taxon>
        <taxon>Fungi</taxon>
        <taxon>Dikarya</taxon>
        <taxon>Ascomycota</taxon>
        <taxon>Pezizomycotina</taxon>
        <taxon>Sordariomycetes</taxon>
        <taxon>Hypocreomycetidae</taxon>
        <taxon>Hypocreales</taxon>
        <taxon>Bionectriaceae</taxon>
        <taxon>Geosmithia</taxon>
    </lineage>
</organism>
<dbReference type="EMBL" id="JAANYQ010000012">
    <property type="protein sequence ID" value="KAF4121598.1"/>
    <property type="molecule type" value="Genomic_DNA"/>
</dbReference>
<dbReference type="GeneID" id="55968236"/>
<dbReference type="RefSeq" id="XP_035320250.1">
    <property type="nucleotide sequence ID" value="XM_035463986.1"/>
</dbReference>
<gene>
    <name evidence="2" type="ORF">GMORB2_2006</name>
</gene>
<feature type="transmembrane region" description="Helical" evidence="1">
    <location>
        <begin position="413"/>
        <end position="434"/>
    </location>
</feature>
<reference evidence="2" key="1">
    <citation type="submission" date="2020-03" db="EMBL/GenBank/DDBJ databases">
        <title>Site-based positive gene gene selection in Geosmithia morbida across the United States reveals a broad range of putative effectors and factors for local host and environmental adapation.</title>
        <authorList>
            <person name="Onufrak A."/>
            <person name="Murdoch R.W."/>
            <person name="Gazis R."/>
            <person name="Huff M."/>
            <person name="Staton M."/>
            <person name="Klingeman W."/>
            <person name="Hadziabdic D."/>
        </authorList>
    </citation>
    <scope>NUCLEOTIDE SEQUENCE</scope>
    <source>
        <strain evidence="2">1262</strain>
    </source>
</reference>
<dbReference type="GO" id="GO:0016255">
    <property type="term" value="P:attachment of GPI anchor to protein"/>
    <property type="evidence" value="ECO:0007669"/>
    <property type="project" value="TreeGrafter"/>
</dbReference>
<sequence>MSLRRDPRILKLPPYLSFLCVVVGVIWLLVLPLDDFSRRTYISENALLPGQVHTYFGGTEHNVLRAYRHEVNALVDKDNYEINDKLEEVLKGLGVKVGRQSYAYRAGGNEYRGENVYGILQAPRGDATEAMVLVAAWKSIDGDLNRNGVSLALTLARYFKRWSLWSKDIIILFPPDSQTGTQAWVDAYHDAHDPNQVAPLPLKSGALQGALAIDYAQERRFQYMHVIYDGANGQLPNLDLINSIINIAGGQMGINSYIQGMRHHTGNYKHRLWTLLRGMFSQSLGNSAGPHSSFIPYHVDAVTLQPSGRGFHDEMAMGRVVEGTFRSLNNLLEHLHQSFFFYLLVQRDRFVSIGTYLPSAMLLAANFTIMAIFLWTKSGQLPITSESSGESPGISSKGKARDADTSVVGERDLVLPLGIVAACHSLAAIPVYLFNHLPLEILPASFAAFSALSAAVPLIISYLILPRYKPTVQHSQLTKSCSLLTLGMGLSTLATLNFSLAFVVGLLATPLTFVKPTKSQPVKLATAALLNLVAPPVVIYAVTTIFGADVAYILREASFGWNVWGLYTPVAVWALWWPAWTIGMVNVLGLVPE</sequence>